<organism evidence="5 6">
    <name type="scientific">Cardiosporidium cionae</name>
    <dbReference type="NCBI Taxonomy" id="476202"/>
    <lineage>
        <taxon>Eukaryota</taxon>
        <taxon>Sar</taxon>
        <taxon>Alveolata</taxon>
        <taxon>Apicomplexa</taxon>
        <taxon>Aconoidasida</taxon>
        <taxon>Nephromycida</taxon>
        <taxon>Cardiosporidium</taxon>
    </lineage>
</organism>
<reference evidence="5 6" key="1">
    <citation type="journal article" date="2020" name="bioRxiv">
        <title>Metabolic contributions of an alphaproteobacterial endosymbiont in the apicomplexan Cardiosporidium cionae.</title>
        <authorList>
            <person name="Hunter E.S."/>
            <person name="Paight C.J."/>
            <person name="Lane C.E."/>
        </authorList>
    </citation>
    <scope>NUCLEOTIDE SEQUENCE [LARGE SCALE GENOMIC DNA]</scope>
    <source>
        <strain evidence="5">ESH_2018</strain>
    </source>
</reference>
<protein>
    <submittedName>
        <fullName evidence="5">Ribosomal protein RPL30</fullName>
    </submittedName>
</protein>
<dbReference type="InterPro" id="IPR022991">
    <property type="entry name" value="Ribosomal_eL30_CS"/>
</dbReference>
<comment type="caution">
    <text evidence="5">The sequence shown here is derived from an EMBL/GenBank/DDBJ whole genome shotgun (WGS) entry which is preliminary data.</text>
</comment>
<dbReference type="InterPro" id="IPR029064">
    <property type="entry name" value="Ribosomal_eL30-like_sf"/>
</dbReference>
<keyword evidence="3" id="KW-0687">Ribonucleoprotein</keyword>
<evidence type="ECO:0000256" key="3">
    <source>
        <dbReference type="ARBA" id="ARBA00023274"/>
    </source>
</evidence>
<evidence type="ECO:0000256" key="1">
    <source>
        <dbReference type="ARBA" id="ARBA00007326"/>
    </source>
</evidence>
<evidence type="ECO:0000259" key="4">
    <source>
        <dbReference type="Pfam" id="PF01248"/>
    </source>
</evidence>
<accession>A0ABQ7J928</accession>
<sequence>MAKTKKGSSESINSKLQLVMKSGKASLGYKRALSDVRSGRGRVRYVDRKFHYSIEFGSFHQTLQKLRAAKLVVISSNCPPLRKSEMEYNAMLAKCGVHHYLGDTRELGTACGKLFRISCMSITNPGDSDIIKSRE</sequence>
<dbReference type="InterPro" id="IPR004038">
    <property type="entry name" value="Ribosomal_eL8/eL30/eS12/Gad45"/>
</dbReference>
<feature type="domain" description="Ribosomal protein eL8/eL30/eS12/Gadd45" evidence="4">
    <location>
        <begin position="66"/>
        <end position="131"/>
    </location>
</feature>
<evidence type="ECO:0000313" key="5">
    <source>
        <dbReference type="EMBL" id="KAF8820459.1"/>
    </source>
</evidence>
<dbReference type="Gene3D" id="3.30.1330.30">
    <property type="match status" value="1"/>
</dbReference>
<name>A0ABQ7J928_9APIC</name>
<keyword evidence="6" id="KW-1185">Reference proteome</keyword>
<keyword evidence="2 5" id="KW-0689">Ribosomal protein</keyword>
<dbReference type="PROSITE" id="PS00993">
    <property type="entry name" value="RIBOSOMAL_L30E_2"/>
    <property type="match status" value="1"/>
</dbReference>
<evidence type="ECO:0000256" key="2">
    <source>
        <dbReference type="ARBA" id="ARBA00022980"/>
    </source>
</evidence>
<dbReference type="SUPFAM" id="SSF55315">
    <property type="entry name" value="L30e-like"/>
    <property type="match status" value="1"/>
</dbReference>
<dbReference type="GO" id="GO:0005840">
    <property type="term" value="C:ribosome"/>
    <property type="evidence" value="ECO:0007669"/>
    <property type="project" value="UniProtKB-KW"/>
</dbReference>
<dbReference type="Proteomes" id="UP000823046">
    <property type="component" value="Unassembled WGS sequence"/>
</dbReference>
<gene>
    <name evidence="5" type="primary">RPL30</name>
    <name evidence="5" type="ORF">IE077_003160</name>
</gene>
<comment type="similarity">
    <text evidence="1">Belongs to the eukaryotic ribosomal protein eL30 family.</text>
</comment>
<dbReference type="EMBL" id="JADAQX010000381">
    <property type="protein sequence ID" value="KAF8820459.1"/>
    <property type="molecule type" value="Genomic_DNA"/>
</dbReference>
<evidence type="ECO:0000313" key="6">
    <source>
        <dbReference type="Proteomes" id="UP000823046"/>
    </source>
</evidence>
<dbReference type="Pfam" id="PF01248">
    <property type="entry name" value="Ribosomal_L7Ae"/>
    <property type="match status" value="1"/>
</dbReference>
<dbReference type="PANTHER" id="PTHR11449">
    <property type="entry name" value="RIBOSOMAL PROTEIN L30"/>
    <property type="match status" value="1"/>
</dbReference>
<proteinExistence type="inferred from homology"/>
<dbReference type="InterPro" id="IPR039109">
    <property type="entry name" value="Ribosomal_eL30-like"/>
</dbReference>